<keyword evidence="2" id="KW-1185">Reference proteome</keyword>
<reference evidence="1 2" key="1">
    <citation type="submission" date="2020-03" db="EMBL/GenBank/DDBJ databases">
        <title>Whole genome shotgun sequence of Phytohabitans rumicis NBRC 108638.</title>
        <authorList>
            <person name="Komaki H."/>
            <person name="Tamura T."/>
        </authorList>
    </citation>
    <scope>NUCLEOTIDE SEQUENCE [LARGE SCALE GENOMIC DNA]</scope>
    <source>
        <strain evidence="1 2">NBRC 108638</strain>
    </source>
</reference>
<evidence type="ECO:0000313" key="1">
    <source>
        <dbReference type="EMBL" id="GFJ91697.1"/>
    </source>
</evidence>
<organism evidence="1 2">
    <name type="scientific">Phytohabitans rumicis</name>
    <dbReference type="NCBI Taxonomy" id="1076125"/>
    <lineage>
        <taxon>Bacteria</taxon>
        <taxon>Bacillati</taxon>
        <taxon>Actinomycetota</taxon>
        <taxon>Actinomycetes</taxon>
        <taxon>Micromonosporales</taxon>
        <taxon>Micromonosporaceae</taxon>
    </lineage>
</organism>
<sequence>MTGLPVALGDVIELASRDYRYGEGSLTLRVTKVAGDSMSLGGEPWLEIRGRVIFLNGCEGDERVISVRVSALPHAKQMGALRVRQLAG</sequence>
<dbReference type="EMBL" id="BLPG01000001">
    <property type="protein sequence ID" value="GFJ91697.1"/>
    <property type="molecule type" value="Genomic_DNA"/>
</dbReference>
<evidence type="ECO:0000313" key="2">
    <source>
        <dbReference type="Proteomes" id="UP000482960"/>
    </source>
</evidence>
<protein>
    <submittedName>
        <fullName evidence="1">Uncharacterized protein</fullName>
    </submittedName>
</protein>
<accession>A0A6V8LCC3</accession>
<reference evidence="1 2" key="2">
    <citation type="submission" date="2020-03" db="EMBL/GenBank/DDBJ databases">
        <authorList>
            <person name="Ichikawa N."/>
            <person name="Kimura A."/>
            <person name="Kitahashi Y."/>
            <person name="Uohara A."/>
        </authorList>
    </citation>
    <scope>NUCLEOTIDE SEQUENCE [LARGE SCALE GENOMIC DNA]</scope>
    <source>
        <strain evidence="1 2">NBRC 108638</strain>
    </source>
</reference>
<dbReference type="Proteomes" id="UP000482960">
    <property type="component" value="Unassembled WGS sequence"/>
</dbReference>
<proteinExistence type="predicted"/>
<dbReference type="AlphaFoldDB" id="A0A6V8LCC3"/>
<comment type="caution">
    <text evidence="1">The sequence shown here is derived from an EMBL/GenBank/DDBJ whole genome shotgun (WGS) entry which is preliminary data.</text>
</comment>
<name>A0A6V8LCC3_9ACTN</name>
<dbReference type="RefSeq" id="WP_173078721.1">
    <property type="nucleotide sequence ID" value="NZ_BAABJB010000004.1"/>
</dbReference>
<gene>
    <name evidence="1" type="ORF">Prum_053390</name>
</gene>